<keyword evidence="2" id="KW-0812">Transmembrane</keyword>
<organism evidence="4 5">
    <name type="scientific">Aquipuribacter hungaricus</name>
    <dbReference type="NCBI Taxonomy" id="545624"/>
    <lineage>
        <taxon>Bacteria</taxon>
        <taxon>Bacillati</taxon>
        <taxon>Actinomycetota</taxon>
        <taxon>Actinomycetes</taxon>
        <taxon>Micrococcales</taxon>
        <taxon>Intrasporangiaceae</taxon>
        <taxon>Aquipuribacter</taxon>
    </lineage>
</organism>
<dbReference type="InterPro" id="IPR021949">
    <property type="entry name" value="DUF3566_TM"/>
</dbReference>
<dbReference type="EMBL" id="JBHRWW010000025">
    <property type="protein sequence ID" value="MFC3690484.1"/>
    <property type="molecule type" value="Genomic_DNA"/>
</dbReference>
<dbReference type="Pfam" id="PF12089">
    <property type="entry name" value="DUF3566"/>
    <property type="match status" value="1"/>
</dbReference>
<dbReference type="RefSeq" id="WP_376985783.1">
    <property type="nucleotide sequence ID" value="NZ_JBHRWW010000025.1"/>
</dbReference>
<sequence length="185" mass="19172">AARTGGNGRILPPPAPGQARGGQVRPAQGRPVQAGPAGQVRPGQPRPGQPGAAVAARGGRPGVRRGPRKARLSLARLDPWSVFKLSFLLAVALGIVGVVVTAVVWNVVNGMGVFTDVNDLVGQVQGDENAFDIYSYVGFERMLSLSVVVSVVNVLIITALATLFAFVYNISSGLVGGLHVTLTDE</sequence>
<evidence type="ECO:0000313" key="4">
    <source>
        <dbReference type="EMBL" id="MFC3690484.1"/>
    </source>
</evidence>
<gene>
    <name evidence="4" type="ORF">ACFOLH_19220</name>
</gene>
<feature type="transmembrane region" description="Helical" evidence="2">
    <location>
        <begin position="143"/>
        <end position="168"/>
    </location>
</feature>
<protein>
    <submittedName>
        <fullName evidence="4">DUF3566 domain-containing protein</fullName>
    </submittedName>
</protein>
<feature type="region of interest" description="Disordered" evidence="1">
    <location>
        <begin position="1"/>
        <end position="67"/>
    </location>
</feature>
<feature type="compositionally biased region" description="Low complexity" evidence="1">
    <location>
        <begin position="33"/>
        <end position="43"/>
    </location>
</feature>
<keyword evidence="5" id="KW-1185">Reference proteome</keyword>
<evidence type="ECO:0000259" key="3">
    <source>
        <dbReference type="Pfam" id="PF12089"/>
    </source>
</evidence>
<proteinExistence type="predicted"/>
<name>A0ABV7WM65_9MICO</name>
<evidence type="ECO:0000256" key="1">
    <source>
        <dbReference type="SAM" id="MobiDB-lite"/>
    </source>
</evidence>
<keyword evidence="2" id="KW-0472">Membrane</keyword>
<evidence type="ECO:0000313" key="5">
    <source>
        <dbReference type="Proteomes" id="UP001595685"/>
    </source>
</evidence>
<dbReference type="Proteomes" id="UP001595685">
    <property type="component" value="Unassembled WGS sequence"/>
</dbReference>
<accession>A0ABV7WM65</accession>
<feature type="transmembrane region" description="Helical" evidence="2">
    <location>
        <begin position="85"/>
        <end position="108"/>
    </location>
</feature>
<feature type="domain" description="DUF3566" evidence="3">
    <location>
        <begin position="67"/>
        <end position="184"/>
    </location>
</feature>
<feature type="compositionally biased region" description="Low complexity" evidence="1">
    <location>
        <begin position="49"/>
        <end position="58"/>
    </location>
</feature>
<reference evidence="5" key="1">
    <citation type="journal article" date="2019" name="Int. J. Syst. Evol. Microbiol.">
        <title>The Global Catalogue of Microorganisms (GCM) 10K type strain sequencing project: providing services to taxonomists for standard genome sequencing and annotation.</title>
        <authorList>
            <consortium name="The Broad Institute Genomics Platform"/>
            <consortium name="The Broad Institute Genome Sequencing Center for Infectious Disease"/>
            <person name="Wu L."/>
            <person name="Ma J."/>
        </authorList>
    </citation>
    <scope>NUCLEOTIDE SEQUENCE [LARGE SCALE GENOMIC DNA]</scope>
    <source>
        <strain evidence="5">NCAIM B.02333</strain>
    </source>
</reference>
<keyword evidence="2" id="KW-1133">Transmembrane helix</keyword>
<evidence type="ECO:0000256" key="2">
    <source>
        <dbReference type="SAM" id="Phobius"/>
    </source>
</evidence>
<feature type="non-terminal residue" evidence="4">
    <location>
        <position position="1"/>
    </location>
</feature>
<comment type="caution">
    <text evidence="4">The sequence shown here is derived from an EMBL/GenBank/DDBJ whole genome shotgun (WGS) entry which is preliminary data.</text>
</comment>